<dbReference type="PROSITE" id="PS00136">
    <property type="entry name" value="SUBTILASE_ASP"/>
    <property type="match status" value="1"/>
</dbReference>
<evidence type="ECO:0000259" key="11">
    <source>
        <dbReference type="Pfam" id="PF00082"/>
    </source>
</evidence>
<evidence type="ECO:0000313" key="15">
    <source>
        <dbReference type="Proteomes" id="UP001257914"/>
    </source>
</evidence>
<dbReference type="NCBIfam" id="TIGR03501">
    <property type="entry name" value="GlyGly_CTERM"/>
    <property type="match status" value="1"/>
</dbReference>
<evidence type="ECO:0000256" key="3">
    <source>
        <dbReference type="ARBA" id="ARBA00022670"/>
    </source>
</evidence>
<sequence length="1740" mass="187950">MNFKPISIATFAAIYSIGMTASVEAASHSSIVKSGLKQISPTNTVKTNQTKKNAASKVMRAGPGGLNQMIQPVTEGAKFRGNDVNKEQVYIVRLNQKPIATYDGSISGYPATSKSKISAEFNKRNPLSKSSTLSQKVNDTQKQRASSYKQLLIAEQNKVLSQAQKYGINTKTRTNYTNVINGFSITMSKAEAEKMSTLPGVAFVEASTMLQLHTDRGPTFIGADKIWQGTAITGEQANVPYKGEGQIVGIIDTGINSDHIAFAEKGVDGYQHINPNGDGVFLGDCADGTVTCNAKLIGVYSWPVITDTYEGNAPATGEDIQGHGSHTAGTAAGNYVENVPLLAPSIGDGDGVELGFNFASTSGVAPHANIISYQVCIPDAGCPTEAVLKAYEQAVVDNVDVINFSIGGWEQFPWEDATELAILSAREAGISVAVSAGNAGGDENNTYFSSLSHSAPWSMVVAASTTDRVVDITNNMLTLSGGVSQPYLYIDPGQSWPDDIAGYSQQSIVDGKPVLAVNYGDELCANEFAADTFTSDQIVICKRGENARVAKAHNVKNGGAGGFILYNEPWSSEQTEAESMVFDDAYPLPGLHVSNNAGNNIINWLNDGNSDHKITITGGSIAYEIDADKGDILADFSSLGPSSTYSHHLAPHVSAPGVNILAPYADQHPLTPEAALSQDWSMISGTSMASPHVAGAMALVRQAHPDWTATEVQSALEMTASQTVKRDVDENYQPDGHPATQHRAGAGRIDVAKAVNTGLVMNETVENFTLANPELGGDVRQLNVPQLVDSNCRAGVCTWLRTVTATKDGSWKLESDDWAYDRWISTIDGEIDVHTASLEFFPASFALTAGESQSIVIKANVQDVQYQYNSRLGGSVDIQSMELWSNVKLVPQEQDVPALHWPISVNFDRKGLPDLVAINAHRNDGNYQLNDIPLSANSDLAYQGLALTKAQIESVTLPQDNNHQPVYTPDQGPATEHNKVTLVDIPQDTARFVVEVLAHTDGPGFLENYGSLDGTLAVHIGRDYDDNGEPDFDKEWVCSSTTQLEMNYCSLTNPEPGKYWVVLSNTSLNMYDWMYDPSLENDGAPVEGLVDTYDVATAVVPKSGNTLEVTGPQTHDGGLTSISLDWNIGELVEGDIVYTGFTLGTSIAPDALGMIPVKIIRNVDELSTNINERAKGGDILDVNLHLVQNNSGVDREINLQAMLPEGLSLVEDSVKISDPVLQSGLTVEGNVISIVGTQLNTGKLKPSYNITTNLDDLLCKVPNYGSNSEGFVGLYKNYGFAPEIGGSAVDWVGSWNSDWTEFTNPFELDLSTYWGEDAHINLFHNESYMKYPSLYLSPQGFVSFDFAWYAGQHITHQKFPYIMSPFAPFLGVFWKGEIAPEQLGWNTVVNALGTPLNIDYGNIDNTSGMSIGYANDPATDTNDIIIEWINSRTQQVEISYFGDGFANGIEFDDRYSFELILSQGYRYAPGQFEIIMAYDDIDFADQNTNGSIGIHGNTGPLDIYGYPYGDEIGLQFALNELDEKVKDNMVVCYDYVGPESSQFDVTFQVKVAETAAGQTLDVEFTHDSSGLSQTHITKSVEIAGNINLGDFKDQTIDENESFDISVIYNDKNVNGNIISVTGDNITADVKGHTLGSIVTISPVANWYGETEVTVTVTDSQVATDSASKTFMLTVLSDGEEPVISGCTDSSATNYNANATSNDGSCKFPEAEEDKSSGGSMAWLTLLLVPFVIRRRQSKVK</sequence>
<dbReference type="PANTHER" id="PTHR10795">
    <property type="entry name" value="PROPROTEIN CONVERTASE SUBTILISIN/KEXIN"/>
    <property type="match status" value="1"/>
</dbReference>
<accession>A0ABU3QWR7</accession>
<dbReference type="SUPFAM" id="SSF52743">
    <property type="entry name" value="Subtilisin-like"/>
    <property type="match status" value="1"/>
</dbReference>
<evidence type="ECO:0000256" key="4">
    <source>
        <dbReference type="ARBA" id="ARBA00022729"/>
    </source>
</evidence>
<evidence type="ECO:0000256" key="2">
    <source>
        <dbReference type="ARBA" id="ARBA00022525"/>
    </source>
</evidence>
<comment type="caution">
    <text evidence="14">The sequence shown here is derived from an EMBL/GenBank/DDBJ whole genome shotgun (WGS) entry which is preliminary data.</text>
</comment>
<dbReference type="InterPro" id="IPR015500">
    <property type="entry name" value="Peptidase_S8_subtilisin-rel"/>
</dbReference>
<dbReference type="InterPro" id="IPR046450">
    <property type="entry name" value="PA_dom_sf"/>
</dbReference>
<feature type="active site" description="Charge relay system" evidence="8">
    <location>
        <position position="252"/>
    </location>
</feature>
<dbReference type="PRINTS" id="PR00723">
    <property type="entry name" value="SUBTILISIN"/>
</dbReference>
<keyword evidence="3 8" id="KW-0645">Protease</keyword>
<feature type="domain" description="Inhibitor I9" evidence="13">
    <location>
        <begin position="89"/>
        <end position="213"/>
    </location>
</feature>
<dbReference type="Pfam" id="PF02225">
    <property type="entry name" value="PA"/>
    <property type="match status" value="1"/>
</dbReference>
<dbReference type="InterPro" id="IPR020008">
    <property type="entry name" value="GlyGly_CTERM"/>
</dbReference>
<comment type="similarity">
    <text evidence="1 8 9">Belongs to the peptidase S8 family.</text>
</comment>
<evidence type="ECO:0000256" key="1">
    <source>
        <dbReference type="ARBA" id="ARBA00011073"/>
    </source>
</evidence>
<dbReference type="Gene3D" id="3.40.50.200">
    <property type="entry name" value="Peptidase S8/S53 domain"/>
    <property type="match status" value="1"/>
</dbReference>
<feature type="active site" description="Charge relay system" evidence="8">
    <location>
        <position position="323"/>
    </location>
</feature>
<dbReference type="InterPro" id="IPR023827">
    <property type="entry name" value="Peptidase_S8_Asp-AS"/>
</dbReference>
<dbReference type="Gene3D" id="3.50.30.30">
    <property type="match status" value="1"/>
</dbReference>
<dbReference type="InterPro" id="IPR023828">
    <property type="entry name" value="Peptidase_S8_Ser-AS"/>
</dbReference>
<dbReference type="RefSeq" id="WP_315945756.1">
    <property type="nucleotide sequence ID" value="NZ_JAWCUA010000001.1"/>
</dbReference>
<dbReference type="Gene3D" id="3.30.70.80">
    <property type="entry name" value="Peptidase S8 propeptide/proteinase inhibitor I9"/>
    <property type="match status" value="1"/>
</dbReference>
<dbReference type="InterPro" id="IPR045051">
    <property type="entry name" value="SBT"/>
</dbReference>
<keyword evidence="5 8" id="KW-0378">Hydrolase</keyword>
<name>A0ABU3QWR7_9GAMM</name>
<dbReference type="PROSITE" id="PS00138">
    <property type="entry name" value="SUBTILASE_SER"/>
    <property type="match status" value="1"/>
</dbReference>
<feature type="chain" id="PRO_5047101363" evidence="10">
    <location>
        <begin position="26"/>
        <end position="1740"/>
    </location>
</feature>
<dbReference type="Proteomes" id="UP001257914">
    <property type="component" value="Unassembled WGS sequence"/>
</dbReference>
<dbReference type="PROSITE" id="PS51892">
    <property type="entry name" value="SUBTILASE"/>
    <property type="match status" value="1"/>
</dbReference>
<keyword evidence="6 8" id="KW-0720">Serine protease</keyword>
<keyword evidence="4 10" id="KW-0732">Signal</keyword>
<dbReference type="SUPFAM" id="SSF52025">
    <property type="entry name" value="PA domain"/>
    <property type="match status" value="1"/>
</dbReference>
<dbReference type="InterPro" id="IPR010259">
    <property type="entry name" value="S8pro/Inhibitor_I9"/>
</dbReference>
<feature type="domain" description="Peptidase S8/S53" evidence="11">
    <location>
        <begin position="243"/>
        <end position="731"/>
    </location>
</feature>
<evidence type="ECO:0000256" key="5">
    <source>
        <dbReference type="ARBA" id="ARBA00022801"/>
    </source>
</evidence>
<evidence type="ECO:0000259" key="13">
    <source>
        <dbReference type="Pfam" id="PF05922"/>
    </source>
</evidence>
<evidence type="ECO:0000313" key="14">
    <source>
        <dbReference type="EMBL" id="MDU0111879.1"/>
    </source>
</evidence>
<gene>
    <name evidence="14" type="ORF">RT723_02430</name>
</gene>
<proteinExistence type="inferred from homology"/>
<reference evidence="14 15" key="1">
    <citation type="submission" date="2023-10" db="EMBL/GenBank/DDBJ databases">
        <title>Psychrosphaera aquimaarina strain SW33 isolated from seawater.</title>
        <authorList>
            <person name="Bayburt H."/>
            <person name="Kim J.M."/>
            <person name="Choi B.J."/>
            <person name="Jeon C.O."/>
        </authorList>
    </citation>
    <scope>NUCLEOTIDE SEQUENCE [LARGE SCALE GENOMIC DNA]</scope>
    <source>
        <strain evidence="14 15">KCTC 52743</strain>
    </source>
</reference>
<dbReference type="CDD" id="cd02120">
    <property type="entry name" value="PA_subtilisin_like"/>
    <property type="match status" value="1"/>
</dbReference>
<keyword evidence="15" id="KW-1185">Reference proteome</keyword>
<evidence type="ECO:0000256" key="8">
    <source>
        <dbReference type="PROSITE-ProRule" id="PRU01240"/>
    </source>
</evidence>
<keyword evidence="2" id="KW-0964">Secreted</keyword>
<feature type="active site" description="Charge relay system" evidence="8">
    <location>
        <position position="687"/>
    </location>
</feature>
<evidence type="ECO:0000256" key="9">
    <source>
        <dbReference type="RuleBase" id="RU003355"/>
    </source>
</evidence>
<dbReference type="Pfam" id="PF00082">
    <property type="entry name" value="Peptidase_S8"/>
    <property type="match status" value="1"/>
</dbReference>
<dbReference type="InterPro" id="IPR000209">
    <property type="entry name" value="Peptidase_S8/S53_dom"/>
</dbReference>
<dbReference type="InterPro" id="IPR037045">
    <property type="entry name" value="S8pro/Inhibitor_I9_sf"/>
</dbReference>
<dbReference type="Pfam" id="PF05922">
    <property type="entry name" value="Inhibitor_I9"/>
    <property type="match status" value="1"/>
</dbReference>
<dbReference type="InterPro" id="IPR034197">
    <property type="entry name" value="Peptidases_S8_3"/>
</dbReference>
<protein>
    <submittedName>
        <fullName evidence="14">S8 family serine peptidase</fullName>
    </submittedName>
</protein>
<keyword evidence="7" id="KW-0325">Glycoprotein</keyword>
<dbReference type="EMBL" id="JAWCUA010000001">
    <property type="protein sequence ID" value="MDU0111879.1"/>
    <property type="molecule type" value="Genomic_DNA"/>
</dbReference>
<evidence type="ECO:0000256" key="10">
    <source>
        <dbReference type="SAM" id="SignalP"/>
    </source>
</evidence>
<evidence type="ECO:0000256" key="6">
    <source>
        <dbReference type="ARBA" id="ARBA00022825"/>
    </source>
</evidence>
<dbReference type="CDD" id="cd04852">
    <property type="entry name" value="Peptidases_S8_3"/>
    <property type="match status" value="1"/>
</dbReference>
<evidence type="ECO:0000259" key="12">
    <source>
        <dbReference type="Pfam" id="PF02225"/>
    </source>
</evidence>
<feature type="signal peptide" evidence="10">
    <location>
        <begin position="1"/>
        <end position="25"/>
    </location>
</feature>
<evidence type="ECO:0000256" key="7">
    <source>
        <dbReference type="ARBA" id="ARBA00023180"/>
    </source>
</evidence>
<dbReference type="InterPro" id="IPR036852">
    <property type="entry name" value="Peptidase_S8/S53_dom_sf"/>
</dbReference>
<feature type="domain" description="PA" evidence="12">
    <location>
        <begin position="517"/>
        <end position="601"/>
    </location>
</feature>
<organism evidence="14 15">
    <name type="scientific">Psychrosphaera aquimarina</name>
    <dbReference type="NCBI Taxonomy" id="2044854"/>
    <lineage>
        <taxon>Bacteria</taxon>
        <taxon>Pseudomonadati</taxon>
        <taxon>Pseudomonadota</taxon>
        <taxon>Gammaproteobacteria</taxon>
        <taxon>Alteromonadales</taxon>
        <taxon>Pseudoalteromonadaceae</taxon>
        <taxon>Psychrosphaera</taxon>
    </lineage>
</organism>
<dbReference type="InterPro" id="IPR003137">
    <property type="entry name" value="PA_domain"/>
</dbReference>